<protein>
    <recommendedName>
        <fullName evidence="3">cellulase</fullName>
        <ecNumber evidence="3">3.2.1.4</ecNumber>
    </recommendedName>
</protein>
<keyword evidence="6" id="KW-0119">Carbohydrate metabolism</keyword>
<keyword evidence="8" id="KW-0624">Polysaccharide degradation</keyword>
<dbReference type="Pfam" id="PF00759">
    <property type="entry name" value="Glyco_hydro_9"/>
    <property type="match status" value="1"/>
</dbReference>
<reference evidence="11" key="1">
    <citation type="submission" date="2003-08" db="EMBL/GenBank/DDBJ databases">
        <authorList>
            <person name="Birren B."/>
            <person name="Nusbaum C."/>
            <person name="Abebe A."/>
            <person name="Abouelleil A."/>
            <person name="Adekoya E."/>
            <person name="Ait-zahra M."/>
            <person name="Allen N."/>
            <person name="Allen T."/>
            <person name="An P."/>
            <person name="Anderson M."/>
            <person name="Anderson S."/>
            <person name="Arachchi H."/>
            <person name="Armbruster J."/>
            <person name="Bachantsang P."/>
            <person name="Baldwin J."/>
            <person name="Barry A."/>
            <person name="Bayul T."/>
            <person name="Blitshsteyn B."/>
            <person name="Bloom T."/>
            <person name="Blye J."/>
            <person name="Boguslavskiy L."/>
            <person name="Borowsky M."/>
            <person name="Boukhgalter B."/>
            <person name="Brunache A."/>
            <person name="Butler J."/>
            <person name="Calixte N."/>
            <person name="Calvo S."/>
            <person name="Camarata J."/>
            <person name="Campo K."/>
            <person name="Chang J."/>
            <person name="Cheshatsang Y."/>
            <person name="Citroen M."/>
            <person name="Collymore A."/>
            <person name="Considine T."/>
            <person name="Cook A."/>
            <person name="Cooke P."/>
            <person name="Corum B."/>
            <person name="Cuomo C."/>
            <person name="David R."/>
            <person name="Dawoe T."/>
            <person name="Degray S."/>
            <person name="Dodge S."/>
            <person name="Dooley K."/>
            <person name="Dorje P."/>
            <person name="Dorjee K."/>
            <person name="Dorris L."/>
            <person name="Duffey N."/>
            <person name="Dupes A."/>
            <person name="Elkins T."/>
            <person name="Engels R."/>
            <person name="Erickson J."/>
            <person name="Farina A."/>
            <person name="Faro S."/>
            <person name="Ferreira P."/>
            <person name="Fischer H."/>
            <person name="Fitzgerald M."/>
            <person name="Foley K."/>
            <person name="Gage D."/>
            <person name="Galagan J."/>
            <person name="Gearin G."/>
            <person name="Gnerre S."/>
            <person name="Gnirke A."/>
            <person name="Goyette A."/>
            <person name="Graham J."/>
            <person name="Grandbois E."/>
            <person name="Gyaltsen K."/>
            <person name="Hafez N."/>
            <person name="Hagopian D."/>
            <person name="Hagos B."/>
            <person name="Hall J."/>
            <person name="Hatcher B."/>
            <person name="Heller A."/>
            <person name="Higgins H."/>
            <person name="Honan T."/>
            <person name="Horn A."/>
            <person name="Houde N."/>
            <person name="Hughes L."/>
            <person name="Hulme W."/>
            <person name="Husby E."/>
            <person name="Iliev I."/>
            <person name="Jaffe D."/>
            <person name="Jones C."/>
            <person name="Kamal M."/>
            <person name="Kamat A."/>
            <person name="Kamvysselis M."/>
            <person name="Karlsson E."/>
            <person name="Kells C."/>
            <person name="Kieu A."/>
            <person name="Kisner P."/>
            <person name="Kodira C."/>
            <person name="Kulbokas E."/>
            <person name="Labutti K."/>
            <person name="Lama D."/>
            <person name="Landers T."/>
            <person name="Leger J."/>
            <person name="Levine S."/>
            <person name="Lewis D."/>
            <person name="Lewis T."/>
            <person name="Lindblad-toh K."/>
            <person name="Liu X."/>
            <person name="Lokyitsang T."/>
            <person name="Lokyitsang Y."/>
            <person name="Lucien O."/>
            <person name="Lui A."/>
            <person name="Ma L.J."/>
            <person name="Mabbitt R."/>
            <person name="Macdonald J."/>
            <person name="Maclean C."/>
            <person name="Major J."/>
            <person name="Manning J."/>
            <person name="Marabella R."/>
            <person name="Maru K."/>
            <person name="Matthews C."/>
            <person name="Mauceli E."/>
            <person name="Mccarthy M."/>
            <person name="Mcdonough S."/>
            <person name="Mcghee T."/>
            <person name="Meldrim J."/>
            <person name="Meneus L."/>
            <person name="Mesirov J."/>
            <person name="Mihalev A."/>
            <person name="Mihova T."/>
            <person name="Mikkelsen T."/>
            <person name="Mlenga V."/>
            <person name="Moru K."/>
            <person name="Mozes J."/>
            <person name="Mulrain L."/>
            <person name="Munson G."/>
            <person name="Naylor J."/>
            <person name="Newes C."/>
            <person name="Nguyen C."/>
            <person name="Nguyen N."/>
            <person name="Nguyen T."/>
            <person name="Nicol R."/>
            <person name="Nielsen C."/>
            <person name="Nizzari M."/>
            <person name="Norbu C."/>
            <person name="Norbu N."/>
            <person name="O'donnell P."/>
            <person name="Okoawo O."/>
            <person name="O'leary S."/>
            <person name="Omotosho B."/>
            <person name="O'neill K."/>
            <person name="Osman S."/>
            <person name="Parker S."/>
            <person name="Perrin D."/>
            <person name="Phunkhang P."/>
            <person name="Piqani B."/>
            <person name="Purcell S."/>
            <person name="Rachupka T."/>
            <person name="Ramasamy U."/>
            <person name="Rameau R."/>
            <person name="Ray V."/>
            <person name="Raymond C."/>
            <person name="Retta R."/>
            <person name="Richardson S."/>
            <person name="Rise C."/>
            <person name="Rodriguez J."/>
            <person name="Rogers J."/>
            <person name="Rogov P."/>
            <person name="Rutman M."/>
            <person name="Schupbach R."/>
            <person name="Seaman C."/>
            <person name="Settipalli S."/>
            <person name="Sharpe T."/>
            <person name="Sheridan J."/>
            <person name="Sherpa N."/>
            <person name="Shi J."/>
            <person name="Smirnov S."/>
            <person name="Smith C."/>
            <person name="Sougnez C."/>
            <person name="Spencer B."/>
            <person name="Stalker J."/>
            <person name="Stange-thomann N."/>
            <person name="Stavropoulos S."/>
            <person name="Stetson K."/>
            <person name="Stone C."/>
            <person name="Stone S."/>
            <person name="Stubbs M."/>
            <person name="Talamas J."/>
            <person name="Tchuinga P."/>
            <person name="Tenzing P."/>
            <person name="Tesfaye S."/>
            <person name="Theodore J."/>
            <person name="Thoulutsang Y."/>
            <person name="Topham K."/>
            <person name="Towey S."/>
            <person name="Tsamla T."/>
            <person name="Tsomo N."/>
            <person name="Vallee D."/>
            <person name="Vassiliev H."/>
            <person name="Venkataraman V."/>
            <person name="Vinson J."/>
            <person name="Vo A."/>
            <person name="Wade C."/>
            <person name="Wang S."/>
            <person name="Wangchuk T."/>
            <person name="Wangdi T."/>
            <person name="Whittaker C."/>
            <person name="Wilkinson J."/>
            <person name="Wu Y."/>
            <person name="Wyman D."/>
            <person name="Yadav S."/>
            <person name="Yang S."/>
            <person name="Yang X."/>
            <person name="Yeager S."/>
            <person name="Yee E."/>
            <person name="Young G."/>
            <person name="Zainoun J."/>
            <person name="Zembeck L."/>
            <person name="Zimmer A."/>
            <person name="Zody M."/>
            <person name="Lander E."/>
        </authorList>
    </citation>
    <scope>NUCLEOTIDE SEQUENCE [LARGE SCALE GENOMIC DNA]</scope>
</reference>
<evidence type="ECO:0000256" key="4">
    <source>
        <dbReference type="ARBA" id="ARBA00022801"/>
    </source>
</evidence>
<dbReference type="Proteomes" id="UP000007875">
    <property type="component" value="Unassembled WGS sequence"/>
</dbReference>
<evidence type="ECO:0000259" key="9">
    <source>
        <dbReference type="Pfam" id="PF00759"/>
    </source>
</evidence>
<evidence type="ECO:0000256" key="1">
    <source>
        <dbReference type="ARBA" id="ARBA00000966"/>
    </source>
</evidence>
<keyword evidence="5" id="KW-0136">Cellulose degradation</keyword>
<dbReference type="GeneTree" id="ENSGT00530000064776"/>
<dbReference type="Gene3D" id="1.50.10.10">
    <property type="match status" value="1"/>
</dbReference>
<proteinExistence type="inferred from homology"/>
<keyword evidence="7" id="KW-0326">Glycosidase</keyword>
<dbReference type="GO" id="GO:0030245">
    <property type="term" value="P:cellulose catabolic process"/>
    <property type="evidence" value="ECO:0007669"/>
    <property type="project" value="UniProtKB-KW"/>
</dbReference>
<reference evidence="10" key="2">
    <citation type="submission" date="2025-08" db="UniProtKB">
        <authorList>
            <consortium name="Ensembl"/>
        </authorList>
    </citation>
    <scope>IDENTIFICATION</scope>
</reference>
<dbReference type="GO" id="GO:0008810">
    <property type="term" value="F:cellulase activity"/>
    <property type="evidence" value="ECO:0007669"/>
    <property type="project" value="UniProtKB-EC"/>
</dbReference>
<evidence type="ECO:0000256" key="5">
    <source>
        <dbReference type="ARBA" id="ARBA00023001"/>
    </source>
</evidence>
<evidence type="ECO:0000313" key="11">
    <source>
        <dbReference type="Proteomes" id="UP000007875"/>
    </source>
</evidence>
<dbReference type="Ensembl" id="ENSCSAVT00000004733.1">
    <property type="protein sequence ID" value="ENSCSAVP00000004666.1"/>
    <property type="gene ID" value="ENSCSAVG00000002783.1"/>
</dbReference>
<evidence type="ECO:0000313" key="10">
    <source>
        <dbReference type="Ensembl" id="ENSCSAVP00000004666.1"/>
    </source>
</evidence>
<comment type="catalytic activity">
    <reaction evidence="1">
        <text>Endohydrolysis of (1-&gt;4)-beta-D-glucosidic linkages in cellulose, lichenin and cereal beta-D-glucans.</text>
        <dbReference type="EC" id="3.2.1.4"/>
    </reaction>
</comment>
<dbReference type="EC" id="3.2.1.4" evidence="3"/>
<evidence type="ECO:0000256" key="8">
    <source>
        <dbReference type="ARBA" id="ARBA00023326"/>
    </source>
</evidence>
<evidence type="ECO:0000256" key="2">
    <source>
        <dbReference type="ARBA" id="ARBA00007072"/>
    </source>
</evidence>
<evidence type="ECO:0000256" key="7">
    <source>
        <dbReference type="ARBA" id="ARBA00023295"/>
    </source>
</evidence>
<dbReference type="SUPFAM" id="SSF48208">
    <property type="entry name" value="Six-hairpin glycosidases"/>
    <property type="match status" value="1"/>
</dbReference>
<evidence type="ECO:0000256" key="6">
    <source>
        <dbReference type="ARBA" id="ARBA00023277"/>
    </source>
</evidence>
<sequence>YNYAEALAKSMLFYEAQRSGTLPSDQRVPWRSDSGLSDGADNNIDLAGGYYDGAGYIKYNFPMAFSTTLLSWGVIRYKRTYEALGQLDYVLDTIKWTTDYFIKCHPEPDVFYGQVSDNAADSQYFGRPEDMNYQRRSYKIDFSNSGTDLAAEAAATMASAAIVFRSSNPSYAATLQQHAVELYDFATNAPRRSYKLSIQPAAQAYGGSGKYNDELAWAALWLYKLTRTRSYFNDAKLIVDRRRNGLLNLVTEFSWSDKAAGVQLLMSELSANSKYRSPINWFCLHSQPVRSNLFQTQSQYTNRGLLFINEWGPLRYAANTAFLCAMAADNGVKTDQNSHCSFTKLKATEWRALGIKQINYLLGDNRKGQSFVVGFGDQPPTQPLHKGSSCPLPPAECGREFREVNSPNPNVLYGALVGGPNEMDDFSDLRTLEDQSSVSLDGNAGFQAAVAGVIHLKLNNL</sequence>
<dbReference type="InterPro" id="IPR008928">
    <property type="entry name" value="6-hairpin_glycosidase_sf"/>
</dbReference>
<feature type="domain" description="Glycoside hydrolase family 9" evidence="9">
    <location>
        <begin position="3"/>
        <end position="449"/>
    </location>
</feature>
<name>H2YH67_CIOSA</name>
<dbReference type="PANTHER" id="PTHR22298">
    <property type="entry name" value="ENDO-1,4-BETA-GLUCANASE"/>
    <property type="match status" value="1"/>
</dbReference>
<dbReference type="InterPro" id="IPR001701">
    <property type="entry name" value="Glyco_hydro_9"/>
</dbReference>
<keyword evidence="11" id="KW-1185">Reference proteome</keyword>
<reference evidence="10" key="3">
    <citation type="submission" date="2025-09" db="UniProtKB">
        <authorList>
            <consortium name="Ensembl"/>
        </authorList>
    </citation>
    <scope>IDENTIFICATION</scope>
</reference>
<dbReference type="InterPro" id="IPR012341">
    <property type="entry name" value="6hp_glycosidase-like_sf"/>
</dbReference>
<comment type="similarity">
    <text evidence="2">Belongs to the glycosyl hydrolase 9 (cellulase E) family.</text>
</comment>
<organism evidence="10 11">
    <name type="scientific">Ciona savignyi</name>
    <name type="common">Pacific transparent sea squirt</name>
    <dbReference type="NCBI Taxonomy" id="51511"/>
    <lineage>
        <taxon>Eukaryota</taxon>
        <taxon>Metazoa</taxon>
        <taxon>Chordata</taxon>
        <taxon>Tunicata</taxon>
        <taxon>Ascidiacea</taxon>
        <taxon>Phlebobranchia</taxon>
        <taxon>Cionidae</taxon>
        <taxon>Ciona</taxon>
    </lineage>
</organism>
<keyword evidence="4" id="KW-0378">Hydrolase</keyword>
<dbReference type="AlphaFoldDB" id="H2YH67"/>
<accession>H2YH67</accession>
<evidence type="ECO:0000256" key="3">
    <source>
        <dbReference type="ARBA" id="ARBA00012601"/>
    </source>
</evidence>